<dbReference type="InterPro" id="IPR016169">
    <property type="entry name" value="FAD-bd_PCMH_sub2"/>
</dbReference>
<dbReference type="AlphaFoldDB" id="A0A7W7AEP8"/>
<evidence type="ECO:0000259" key="3">
    <source>
        <dbReference type="PROSITE" id="PS51387"/>
    </source>
</evidence>
<dbReference type="GO" id="GO:0004854">
    <property type="term" value="F:xanthine dehydrogenase activity"/>
    <property type="evidence" value="ECO:0007669"/>
    <property type="project" value="UniProtKB-EC"/>
</dbReference>
<organism evidence="4 5">
    <name type="scientific">Novosphingobium taihuense</name>
    <dbReference type="NCBI Taxonomy" id="260085"/>
    <lineage>
        <taxon>Bacteria</taxon>
        <taxon>Pseudomonadati</taxon>
        <taxon>Pseudomonadota</taxon>
        <taxon>Alphaproteobacteria</taxon>
        <taxon>Sphingomonadales</taxon>
        <taxon>Sphingomonadaceae</taxon>
        <taxon>Novosphingobium</taxon>
    </lineage>
</organism>
<dbReference type="Gene3D" id="3.30.43.10">
    <property type="entry name" value="Uridine Diphospho-n-acetylenolpyruvylglucosamine Reductase, domain 2"/>
    <property type="match status" value="1"/>
</dbReference>
<dbReference type="InterPro" id="IPR016166">
    <property type="entry name" value="FAD-bd_PCMH"/>
</dbReference>
<dbReference type="InterPro" id="IPR002346">
    <property type="entry name" value="Mopterin_DH_FAD-bd"/>
</dbReference>
<dbReference type="EC" id="1.17.1.4" evidence="4"/>
<dbReference type="InterPro" id="IPR036683">
    <property type="entry name" value="CO_DH_flav_C_dom_sf"/>
</dbReference>
<dbReference type="EMBL" id="JACHOA010000010">
    <property type="protein sequence ID" value="MBB4615670.1"/>
    <property type="molecule type" value="Genomic_DNA"/>
</dbReference>
<dbReference type="SUPFAM" id="SSF56176">
    <property type="entry name" value="FAD-binding/transporter-associated domain-like"/>
    <property type="match status" value="1"/>
</dbReference>
<dbReference type="OrthoDB" id="9814706at2"/>
<dbReference type="Gene3D" id="3.30.390.50">
    <property type="entry name" value="CO dehydrogenase flavoprotein, C-terminal domain"/>
    <property type="match status" value="1"/>
</dbReference>
<comment type="caution">
    <text evidence="4">The sequence shown here is derived from an EMBL/GenBank/DDBJ whole genome shotgun (WGS) entry which is preliminary data.</text>
</comment>
<dbReference type="PANTHER" id="PTHR42659:SF5">
    <property type="entry name" value="ALDEHYDE OXIDOREDUCTASE FAD-BINDING SUBUNIT PAOB"/>
    <property type="match status" value="1"/>
</dbReference>
<dbReference type="InterPro" id="IPR016167">
    <property type="entry name" value="FAD-bd_PCMH_sub1"/>
</dbReference>
<evidence type="ECO:0000313" key="4">
    <source>
        <dbReference type="EMBL" id="MBB4615670.1"/>
    </source>
</evidence>
<dbReference type="SUPFAM" id="SSF55447">
    <property type="entry name" value="CO dehydrogenase flavoprotein C-terminal domain-like"/>
    <property type="match status" value="1"/>
</dbReference>
<keyword evidence="1" id="KW-0285">Flavoprotein</keyword>
<evidence type="ECO:0000256" key="2">
    <source>
        <dbReference type="ARBA" id="ARBA00022827"/>
    </source>
</evidence>
<keyword evidence="2" id="KW-0274">FAD</keyword>
<dbReference type="InterPro" id="IPR036318">
    <property type="entry name" value="FAD-bd_PCMH-like_sf"/>
</dbReference>
<dbReference type="Pfam" id="PF00941">
    <property type="entry name" value="FAD_binding_5"/>
    <property type="match status" value="1"/>
</dbReference>
<feature type="domain" description="FAD-binding PCMH-type" evidence="3">
    <location>
        <begin position="1"/>
        <end position="219"/>
    </location>
</feature>
<dbReference type="InterPro" id="IPR051312">
    <property type="entry name" value="Diverse_Substr_Oxidored"/>
</dbReference>
<accession>A0A7W7AEP8</accession>
<name>A0A7W7AEP8_9SPHN</name>
<evidence type="ECO:0000256" key="1">
    <source>
        <dbReference type="ARBA" id="ARBA00022630"/>
    </source>
</evidence>
<reference evidence="4 5" key="1">
    <citation type="submission" date="2020-08" db="EMBL/GenBank/DDBJ databases">
        <title>Genomic Encyclopedia of Type Strains, Phase IV (KMG-IV): sequencing the most valuable type-strain genomes for metagenomic binning, comparative biology and taxonomic classification.</title>
        <authorList>
            <person name="Goeker M."/>
        </authorList>
    </citation>
    <scope>NUCLEOTIDE SEQUENCE [LARGE SCALE GENOMIC DNA]</scope>
    <source>
        <strain evidence="4 5">DSM 17507</strain>
    </source>
</reference>
<sequence>MKAFALDHATSAQGAIHALQHGGTVIAGGTNLVDLMKLQIAAPDRVISIRRTELGEMALDGEGLRIGALVTNADCAADMRVREHWPLLAKAILAGASPQLRNRATTGGNLCQRTRCGYFYDTTQACNKRDPGAGCAARSGFNRIHAVLGTSDSCIATYPGDMAVAMLALDAVVLTEGPSGPREIPIAAFHRMPGDDPSRDNVLEAGELITAVRLPAPTGGIQLYRKVRDRASYAFALVSVAVDVTMDQGRIARCALAFGSLGTVPWRDPAVEQVLIGEEPSAALFAKAANVLLKDAKGLGANDFKIPLAARALAATLNEATQAGKA</sequence>
<proteinExistence type="predicted"/>
<dbReference type="PANTHER" id="PTHR42659">
    <property type="entry name" value="XANTHINE DEHYDROGENASE SUBUNIT C-RELATED"/>
    <property type="match status" value="1"/>
</dbReference>
<dbReference type="InterPro" id="IPR005107">
    <property type="entry name" value="CO_DH_flav_C"/>
</dbReference>
<keyword evidence="4" id="KW-0560">Oxidoreductase</keyword>
<protein>
    <submittedName>
        <fullName evidence="4">Xanthine dehydrogenase YagS FAD-binding subunit</fullName>
        <ecNumber evidence="4">1.17.1.4</ecNumber>
    </submittedName>
</protein>
<evidence type="ECO:0000313" key="5">
    <source>
        <dbReference type="Proteomes" id="UP000538566"/>
    </source>
</evidence>
<dbReference type="PROSITE" id="PS51387">
    <property type="entry name" value="FAD_PCMH"/>
    <property type="match status" value="1"/>
</dbReference>
<dbReference type="Proteomes" id="UP000538566">
    <property type="component" value="Unassembled WGS sequence"/>
</dbReference>
<keyword evidence="5" id="KW-1185">Reference proteome</keyword>
<dbReference type="SMART" id="SM01092">
    <property type="entry name" value="CO_deh_flav_C"/>
    <property type="match status" value="1"/>
</dbReference>
<dbReference type="Pfam" id="PF03450">
    <property type="entry name" value="CO_deh_flav_C"/>
    <property type="match status" value="1"/>
</dbReference>
<dbReference type="GO" id="GO:0071949">
    <property type="term" value="F:FAD binding"/>
    <property type="evidence" value="ECO:0007669"/>
    <property type="project" value="InterPro"/>
</dbReference>
<gene>
    <name evidence="4" type="ORF">GGR37_003970</name>
</gene>
<dbReference type="RefSeq" id="WP_144908002.1">
    <property type="nucleotide sequence ID" value="NZ_JACHOA010000010.1"/>
</dbReference>
<dbReference type="Gene3D" id="3.30.465.10">
    <property type="match status" value="2"/>
</dbReference>